<dbReference type="Proteomes" id="UP001161757">
    <property type="component" value="Unassembled WGS sequence"/>
</dbReference>
<feature type="transmembrane region" description="Helical" evidence="8">
    <location>
        <begin position="734"/>
        <end position="760"/>
    </location>
</feature>
<evidence type="ECO:0000259" key="11">
    <source>
        <dbReference type="Pfam" id="PF13967"/>
    </source>
</evidence>
<accession>A0AAN6EYR4</accession>
<evidence type="ECO:0000256" key="1">
    <source>
        <dbReference type="ARBA" id="ARBA00004141"/>
    </source>
</evidence>
<comment type="subcellular location">
    <subcellularLocation>
        <location evidence="1">Membrane</location>
        <topology evidence="1">Multi-pass membrane protein</topology>
    </subcellularLocation>
</comment>
<feature type="region of interest" description="Disordered" evidence="7">
    <location>
        <begin position="1"/>
        <end position="23"/>
    </location>
</feature>
<evidence type="ECO:0008006" key="15">
    <source>
        <dbReference type="Google" id="ProtNLM"/>
    </source>
</evidence>
<dbReference type="PANTHER" id="PTHR13018">
    <property type="entry name" value="PROBABLE MEMBRANE PROTEIN DUF221-RELATED"/>
    <property type="match status" value="1"/>
</dbReference>
<evidence type="ECO:0000313" key="13">
    <source>
        <dbReference type="EMBL" id="KAJ8992786.1"/>
    </source>
</evidence>
<evidence type="ECO:0000256" key="8">
    <source>
        <dbReference type="SAM" id="Phobius"/>
    </source>
</evidence>
<dbReference type="Pfam" id="PF13967">
    <property type="entry name" value="RSN1_TM"/>
    <property type="match status" value="1"/>
</dbReference>
<dbReference type="PANTHER" id="PTHR13018:SF53">
    <property type="entry name" value="DUF221 DOMAIN PROTEIN"/>
    <property type="match status" value="1"/>
</dbReference>
<evidence type="ECO:0000259" key="12">
    <source>
        <dbReference type="Pfam" id="PF14703"/>
    </source>
</evidence>
<feature type="domain" description="CSC1/OSCA1-like cytosolic" evidence="12">
    <location>
        <begin position="206"/>
        <end position="441"/>
    </location>
</feature>
<dbReference type="InterPro" id="IPR022257">
    <property type="entry name" value="PHM7_ext"/>
</dbReference>
<proteinExistence type="inferred from homology"/>
<keyword evidence="6 8" id="KW-0472">Membrane</keyword>
<dbReference type="Pfam" id="PF02714">
    <property type="entry name" value="RSN1_7TM"/>
    <property type="match status" value="1"/>
</dbReference>
<evidence type="ECO:0000256" key="3">
    <source>
        <dbReference type="ARBA" id="ARBA00022448"/>
    </source>
</evidence>
<dbReference type="EMBL" id="JAJGCB010000004">
    <property type="protein sequence ID" value="KAJ8992786.1"/>
    <property type="molecule type" value="Genomic_DNA"/>
</dbReference>
<feature type="transmembrane region" description="Helical" evidence="8">
    <location>
        <begin position="499"/>
        <end position="525"/>
    </location>
</feature>
<evidence type="ECO:0000256" key="2">
    <source>
        <dbReference type="ARBA" id="ARBA00007779"/>
    </source>
</evidence>
<gene>
    <name evidence="13" type="ORF">HRR80_002831</name>
</gene>
<feature type="transmembrane region" description="Helical" evidence="8">
    <location>
        <begin position="35"/>
        <end position="56"/>
    </location>
</feature>
<feature type="transmembrane region" description="Helical" evidence="8">
    <location>
        <begin position="594"/>
        <end position="618"/>
    </location>
</feature>
<dbReference type="Pfam" id="PF12621">
    <property type="entry name" value="PHM7_ext"/>
    <property type="match status" value="1"/>
</dbReference>
<evidence type="ECO:0000256" key="4">
    <source>
        <dbReference type="ARBA" id="ARBA00022692"/>
    </source>
</evidence>
<dbReference type="GO" id="GO:0005886">
    <property type="term" value="C:plasma membrane"/>
    <property type="evidence" value="ECO:0007669"/>
    <property type="project" value="TreeGrafter"/>
</dbReference>
<evidence type="ECO:0000256" key="6">
    <source>
        <dbReference type="ARBA" id="ARBA00023136"/>
    </source>
</evidence>
<feature type="domain" description="CSC1/OSCA1-like 7TM region" evidence="9">
    <location>
        <begin position="453"/>
        <end position="725"/>
    </location>
</feature>
<dbReference type="InterPro" id="IPR027815">
    <property type="entry name" value="CSC1/OSCA1-like_cyt"/>
</dbReference>
<comment type="caution">
    <text evidence="13">The sequence shown here is derived from an EMBL/GenBank/DDBJ whole genome shotgun (WGS) entry which is preliminary data.</text>
</comment>
<dbReference type="AlphaFoldDB" id="A0AAN6EYR4"/>
<feature type="compositionally biased region" description="Polar residues" evidence="7">
    <location>
        <begin position="12"/>
        <end position="23"/>
    </location>
</feature>
<reference evidence="13" key="1">
    <citation type="submission" date="2023-01" db="EMBL/GenBank/DDBJ databases">
        <title>Exophiala dermititidis isolated from Cystic Fibrosis Patient.</title>
        <authorList>
            <person name="Kurbessoian T."/>
            <person name="Crocker A."/>
            <person name="Murante D."/>
            <person name="Hogan D.A."/>
            <person name="Stajich J.E."/>
        </authorList>
    </citation>
    <scope>NUCLEOTIDE SEQUENCE</scope>
    <source>
        <strain evidence="13">Ex8</strain>
    </source>
</reference>
<keyword evidence="4 8" id="KW-0812">Transmembrane</keyword>
<dbReference type="GO" id="GO:0005227">
    <property type="term" value="F:calcium-activated cation channel activity"/>
    <property type="evidence" value="ECO:0007669"/>
    <property type="project" value="InterPro"/>
</dbReference>
<dbReference type="InterPro" id="IPR045122">
    <property type="entry name" value="Csc1-like"/>
</dbReference>
<dbReference type="InterPro" id="IPR032880">
    <property type="entry name" value="CSC1/OSCA1-like_N"/>
</dbReference>
<evidence type="ECO:0000259" key="10">
    <source>
        <dbReference type="Pfam" id="PF12621"/>
    </source>
</evidence>
<dbReference type="InterPro" id="IPR003864">
    <property type="entry name" value="CSC1/OSCA1-like_7TM"/>
</dbReference>
<comment type="similarity">
    <text evidence="2">Belongs to the CSC1 (TC 1.A.17) family.</text>
</comment>
<feature type="transmembrane region" description="Helical" evidence="8">
    <location>
        <begin position="706"/>
        <end position="727"/>
    </location>
</feature>
<evidence type="ECO:0000313" key="14">
    <source>
        <dbReference type="Proteomes" id="UP001161757"/>
    </source>
</evidence>
<feature type="transmembrane region" description="Helical" evidence="8">
    <location>
        <begin position="546"/>
        <end position="574"/>
    </location>
</feature>
<feature type="compositionally biased region" description="Polar residues" evidence="7">
    <location>
        <begin position="299"/>
        <end position="316"/>
    </location>
</feature>
<feature type="region of interest" description="Disordered" evidence="7">
    <location>
        <begin position="286"/>
        <end position="319"/>
    </location>
</feature>
<evidence type="ECO:0000256" key="5">
    <source>
        <dbReference type="ARBA" id="ARBA00022989"/>
    </source>
</evidence>
<feature type="domain" description="10TM putative phosphate transporter extracellular tail" evidence="10">
    <location>
        <begin position="872"/>
        <end position="957"/>
    </location>
</feature>
<name>A0AAN6EYR4_EXODE</name>
<evidence type="ECO:0000256" key="7">
    <source>
        <dbReference type="SAM" id="MobiDB-lite"/>
    </source>
</evidence>
<feature type="transmembrane region" description="Helical" evidence="8">
    <location>
        <begin position="662"/>
        <end position="686"/>
    </location>
</feature>
<dbReference type="Pfam" id="PF14703">
    <property type="entry name" value="PHM7_cyt"/>
    <property type="match status" value="1"/>
</dbReference>
<organism evidence="13 14">
    <name type="scientific">Exophiala dermatitidis</name>
    <name type="common">Black yeast-like fungus</name>
    <name type="synonym">Wangiella dermatitidis</name>
    <dbReference type="NCBI Taxonomy" id="5970"/>
    <lineage>
        <taxon>Eukaryota</taxon>
        <taxon>Fungi</taxon>
        <taxon>Dikarya</taxon>
        <taxon>Ascomycota</taxon>
        <taxon>Pezizomycotina</taxon>
        <taxon>Eurotiomycetes</taxon>
        <taxon>Chaetothyriomycetidae</taxon>
        <taxon>Chaetothyriales</taxon>
        <taxon>Herpotrichiellaceae</taxon>
        <taxon>Exophiala</taxon>
    </lineage>
</organism>
<sequence length="972" mass="109941">MDTTDPRVGSARDNSTSPGLSRQVAGSNSSSLNSLLATLVPVLVWSALCIIIFVVLRRKCPRVYAPRALLKSLEPHERSAHLPNGWFNWIKEFYRVPSSFVLNHSSLDGFLMLRFLRVLSVICVVGIALLWPVLLPLHATGGAGNTELDRLTLGNVVSGKRLYAHALLAWVYFPFILYMISRECVYYINLRQAYLLSPYYANRLSSRTVLYMNVPRQYLDEDRLKWVLGKSVRRIWIPQKTPDLDRLIKEREQTALRLEKAEFTLIKTANAARRKALQKQQIEYERERYHASPRLGPISDTTSGITEQSSPNSKPANISEAIRSPASTLCETEKPLPDVNGSVASQWIPHSARPHHRPIANYGRRVDTIKWTRTQIGKLNSKIAQVRRQQLFKTRNLMPSVFVEFETNTDAQNAYQTLTHHRPLHMSQRYLGVRPFEILWDSLSMSWWESIIRKFLMMALITAMIIFWAIPSALVGSISNIEYLSEKVFFLKWVGDLPGAIKGVLSGVVPALALSLLMSIVPGILRYCAKLAGMPTLTRVELFTQHAYFAFQVVQVFLITTLTSAASAAVTKLLEDPTTAKDLLSQNLPKASNFYLSYFLLQSLAIGSTALLQFFNLFKFHVIQRFSNHPRKIHTRWHRLQRIHWGTVFPVYSNLGVITISYALIAPVILGFAAVGAAFLHVVYRYNLTYVYDSEIDTKGLVYPRALMHMLVGLYFAEVCMIGLFSLRGAFVPVVLTAALLVVTVLVHISLLDAVGPLLWSLPKSLTVEEDEHLLSKHPEQQHANAANDLEECGFPPGFDTSTDEHYTGDSRALEGADGAMNALGGGLKKWAKKKVKTDYPLLITTWNSFGSFWMRWISPNPAEKSNFFLRWLHPEVFSDYTVLRRMIPPDLPDPVYPKELEPDIYYPPSFIAKPPCLWIPRDPGGISRQEVEHTAKVIPATDEYVSIDKKGAITINLEATTPVFDTERLRY</sequence>
<keyword evidence="5 8" id="KW-1133">Transmembrane helix</keyword>
<feature type="transmembrane region" description="Helical" evidence="8">
    <location>
        <begin position="162"/>
        <end position="181"/>
    </location>
</feature>
<protein>
    <recommendedName>
        <fullName evidence="15">DUF221 domain-containing protein</fullName>
    </recommendedName>
</protein>
<evidence type="ECO:0000259" key="9">
    <source>
        <dbReference type="Pfam" id="PF02714"/>
    </source>
</evidence>
<keyword evidence="3" id="KW-0813">Transport</keyword>
<feature type="domain" description="CSC1/OSCA1-like N-terminal transmembrane" evidence="11">
    <location>
        <begin position="35"/>
        <end position="183"/>
    </location>
</feature>
<feature type="transmembrane region" description="Helical" evidence="8">
    <location>
        <begin position="115"/>
        <end position="134"/>
    </location>
</feature>
<feature type="transmembrane region" description="Helical" evidence="8">
    <location>
        <begin position="455"/>
        <end position="479"/>
    </location>
</feature>